<dbReference type="Proteomes" id="UP001529510">
    <property type="component" value="Unassembled WGS sequence"/>
</dbReference>
<sequence length="56" mass="5989">DDNEILSNDYTEIVQSSARCSLTLLNTQIEDCGTYTCLASNNAGQASCQAKLSVDT</sequence>
<dbReference type="Pfam" id="PF07679">
    <property type="entry name" value="I-set"/>
    <property type="match status" value="1"/>
</dbReference>
<keyword evidence="3" id="KW-1185">Reference proteome</keyword>
<feature type="non-terminal residue" evidence="2">
    <location>
        <position position="1"/>
    </location>
</feature>
<feature type="non-terminal residue" evidence="2">
    <location>
        <position position="56"/>
    </location>
</feature>
<name>A0ABD0QIS8_CIRMR</name>
<evidence type="ECO:0000259" key="1">
    <source>
        <dbReference type="PROSITE" id="PS50835"/>
    </source>
</evidence>
<feature type="domain" description="Ig-like" evidence="1">
    <location>
        <begin position="1"/>
        <end position="53"/>
    </location>
</feature>
<dbReference type="EMBL" id="JAMKFB020000008">
    <property type="protein sequence ID" value="KAL0186146.1"/>
    <property type="molecule type" value="Genomic_DNA"/>
</dbReference>
<gene>
    <name evidence="2" type="ORF">M9458_017816</name>
</gene>
<dbReference type="InterPro" id="IPR013783">
    <property type="entry name" value="Ig-like_fold"/>
</dbReference>
<protein>
    <recommendedName>
        <fullName evidence="1">Ig-like domain-containing protein</fullName>
    </recommendedName>
</protein>
<dbReference type="InterPro" id="IPR007110">
    <property type="entry name" value="Ig-like_dom"/>
</dbReference>
<evidence type="ECO:0000313" key="2">
    <source>
        <dbReference type="EMBL" id="KAL0186146.1"/>
    </source>
</evidence>
<dbReference type="InterPro" id="IPR036179">
    <property type="entry name" value="Ig-like_dom_sf"/>
</dbReference>
<comment type="caution">
    <text evidence="2">The sequence shown here is derived from an EMBL/GenBank/DDBJ whole genome shotgun (WGS) entry which is preliminary data.</text>
</comment>
<proteinExistence type="predicted"/>
<accession>A0ABD0QIS8</accession>
<dbReference type="InterPro" id="IPR013098">
    <property type="entry name" value="Ig_I-set"/>
</dbReference>
<organism evidence="2 3">
    <name type="scientific">Cirrhinus mrigala</name>
    <name type="common">Mrigala</name>
    <dbReference type="NCBI Taxonomy" id="683832"/>
    <lineage>
        <taxon>Eukaryota</taxon>
        <taxon>Metazoa</taxon>
        <taxon>Chordata</taxon>
        <taxon>Craniata</taxon>
        <taxon>Vertebrata</taxon>
        <taxon>Euteleostomi</taxon>
        <taxon>Actinopterygii</taxon>
        <taxon>Neopterygii</taxon>
        <taxon>Teleostei</taxon>
        <taxon>Ostariophysi</taxon>
        <taxon>Cypriniformes</taxon>
        <taxon>Cyprinidae</taxon>
        <taxon>Labeoninae</taxon>
        <taxon>Labeonini</taxon>
        <taxon>Cirrhinus</taxon>
    </lineage>
</organism>
<reference evidence="2 3" key="1">
    <citation type="submission" date="2024-05" db="EMBL/GenBank/DDBJ databases">
        <title>Genome sequencing and assembly of Indian major carp, Cirrhinus mrigala (Hamilton, 1822).</title>
        <authorList>
            <person name="Mohindra V."/>
            <person name="Chowdhury L.M."/>
            <person name="Lal K."/>
            <person name="Jena J.K."/>
        </authorList>
    </citation>
    <scope>NUCLEOTIDE SEQUENCE [LARGE SCALE GENOMIC DNA]</scope>
    <source>
        <strain evidence="2">CM1030</strain>
        <tissue evidence="2">Blood</tissue>
    </source>
</reference>
<dbReference type="SUPFAM" id="SSF48726">
    <property type="entry name" value="Immunoglobulin"/>
    <property type="match status" value="1"/>
</dbReference>
<evidence type="ECO:0000313" key="3">
    <source>
        <dbReference type="Proteomes" id="UP001529510"/>
    </source>
</evidence>
<dbReference type="PROSITE" id="PS50835">
    <property type="entry name" value="IG_LIKE"/>
    <property type="match status" value="1"/>
</dbReference>
<dbReference type="Gene3D" id="2.60.40.10">
    <property type="entry name" value="Immunoglobulins"/>
    <property type="match status" value="1"/>
</dbReference>
<dbReference type="AlphaFoldDB" id="A0ABD0QIS8"/>